<gene>
    <name evidence="6" type="ORF">C4D60_Mb03t19190</name>
</gene>
<protein>
    <recommendedName>
        <fullName evidence="5">RRM domain-containing protein</fullName>
    </recommendedName>
</protein>
<dbReference type="PANTHER" id="PTHR46754">
    <property type="entry name" value="MKI67 FHA DOMAIN-INTERACTING NUCLEOLAR PHOSPHOPROTEIN"/>
    <property type="match status" value="1"/>
</dbReference>
<keyword evidence="7" id="KW-1185">Reference proteome</keyword>
<evidence type="ECO:0000256" key="3">
    <source>
        <dbReference type="ARBA" id="ARBA00023242"/>
    </source>
</evidence>
<dbReference type="Gene3D" id="3.30.70.330">
    <property type="match status" value="1"/>
</dbReference>
<dbReference type="AlphaFoldDB" id="A0A4S8JBC3"/>
<proteinExistence type="predicted"/>
<dbReference type="CDD" id="cd12307">
    <property type="entry name" value="RRM_NIFK_like"/>
    <property type="match status" value="1"/>
</dbReference>
<evidence type="ECO:0000259" key="5">
    <source>
        <dbReference type="PROSITE" id="PS50102"/>
    </source>
</evidence>
<feature type="domain" description="RRM" evidence="5">
    <location>
        <begin position="110"/>
        <end position="188"/>
    </location>
</feature>
<evidence type="ECO:0000313" key="7">
    <source>
        <dbReference type="Proteomes" id="UP000317650"/>
    </source>
</evidence>
<dbReference type="SMART" id="SM00360">
    <property type="entry name" value="RRM"/>
    <property type="match status" value="1"/>
</dbReference>
<dbReference type="EMBL" id="PYDT01000006">
    <property type="protein sequence ID" value="THU58885.1"/>
    <property type="molecule type" value="Genomic_DNA"/>
</dbReference>
<dbReference type="SUPFAM" id="SSF54928">
    <property type="entry name" value="RNA-binding domain, RBD"/>
    <property type="match status" value="1"/>
</dbReference>
<dbReference type="InterPro" id="IPR000504">
    <property type="entry name" value="RRM_dom"/>
</dbReference>
<sequence>MGRINITRTRSPSVHTPLHQKLNVIKTALNRLVNPLRLWVTPSTVTGGILSAASSFDCEQGQTTIKENGRKGKEGFEKEAEEDEFFSPLEGGPGRKITQEEDEPVKNTATVLYIGHIPHGFYEEQMEGFFKQFGKIKHLRISRNRKTGKSKHYGFIEFENPEVAKVVADEIHNYLLFEHNLQIHLIPTERVHPKLWRGVNWRYNPLNWTKIARKHHNKERTVEEHQRMIKGIVKRDEKRRKRIKAAGVEYECPDLVGLIQPAAKKIKFDEED</sequence>
<dbReference type="PROSITE" id="PS50102">
    <property type="entry name" value="RRM"/>
    <property type="match status" value="1"/>
</dbReference>
<reference evidence="6 7" key="1">
    <citation type="journal article" date="2019" name="Nat. Plants">
        <title>Genome sequencing of Musa balbisiana reveals subgenome evolution and function divergence in polyploid bananas.</title>
        <authorList>
            <person name="Yao X."/>
        </authorList>
    </citation>
    <scope>NUCLEOTIDE SEQUENCE [LARGE SCALE GENOMIC DNA]</scope>
    <source>
        <strain evidence="7">cv. DH-PKW</strain>
        <tissue evidence="6">Leaves</tissue>
    </source>
</reference>
<dbReference type="InterPro" id="IPR012677">
    <property type="entry name" value="Nucleotide-bd_a/b_plait_sf"/>
</dbReference>
<evidence type="ECO:0000256" key="2">
    <source>
        <dbReference type="ARBA" id="ARBA00022884"/>
    </source>
</evidence>
<dbReference type="STRING" id="52838.A0A4S8JBC3"/>
<evidence type="ECO:0000256" key="4">
    <source>
        <dbReference type="PROSITE-ProRule" id="PRU00176"/>
    </source>
</evidence>
<dbReference type="GO" id="GO:0003723">
    <property type="term" value="F:RNA binding"/>
    <property type="evidence" value="ECO:0007669"/>
    <property type="project" value="UniProtKB-UniRule"/>
</dbReference>
<comment type="caution">
    <text evidence="6">The sequence shown here is derived from an EMBL/GenBank/DDBJ whole genome shotgun (WGS) entry which is preliminary data.</text>
</comment>
<evidence type="ECO:0000313" key="6">
    <source>
        <dbReference type="EMBL" id="THU58885.1"/>
    </source>
</evidence>
<keyword evidence="2 4" id="KW-0694">RNA-binding</keyword>
<name>A0A4S8JBC3_MUSBA</name>
<keyword evidence="3" id="KW-0539">Nucleus</keyword>
<dbReference type="InterPro" id="IPR035979">
    <property type="entry name" value="RBD_domain_sf"/>
</dbReference>
<accession>A0A4S8JBC3</accession>
<dbReference type="GO" id="GO:0005730">
    <property type="term" value="C:nucleolus"/>
    <property type="evidence" value="ECO:0007669"/>
    <property type="project" value="UniProtKB-SubCell"/>
</dbReference>
<dbReference type="Pfam" id="PF00076">
    <property type="entry name" value="RRM_1"/>
    <property type="match status" value="1"/>
</dbReference>
<dbReference type="Proteomes" id="UP000317650">
    <property type="component" value="Chromosome 3"/>
</dbReference>
<organism evidence="6 7">
    <name type="scientific">Musa balbisiana</name>
    <name type="common">Banana</name>
    <dbReference type="NCBI Taxonomy" id="52838"/>
    <lineage>
        <taxon>Eukaryota</taxon>
        <taxon>Viridiplantae</taxon>
        <taxon>Streptophyta</taxon>
        <taxon>Embryophyta</taxon>
        <taxon>Tracheophyta</taxon>
        <taxon>Spermatophyta</taxon>
        <taxon>Magnoliopsida</taxon>
        <taxon>Liliopsida</taxon>
        <taxon>Zingiberales</taxon>
        <taxon>Musaceae</taxon>
        <taxon>Musa</taxon>
    </lineage>
</organism>
<evidence type="ECO:0000256" key="1">
    <source>
        <dbReference type="ARBA" id="ARBA00004604"/>
    </source>
</evidence>
<comment type="subcellular location">
    <subcellularLocation>
        <location evidence="1">Nucleus</location>
        <location evidence="1">Nucleolus</location>
    </subcellularLocation>
</comment>